<keyword evidence="2" id="KW-1185">Reference proteome</keyword>
<protein>
    <submittedName>
        <fullName evidence="1">Uncharacterized protein</fullName>
    </submittedName>
</protein>
<name>A0AAV4M9C2_9ARAC</name>
<comment type="caution">
    <text evidence="1">The sequence shown here is derived from an EMBL/GenBank/DDBJ whole genome shotgun (WGS) entry which is preliminary data.</text>
</comment>
<evidence type="ECO:0000313" key="2">
    <source>
        <dbReference type="Proteomes" id="UP001054837"/>
    </source>
</evidence>
<gene>
    <name evidence="1" type="ORF">CDAR_500251</name>
</gene>
<proteinExistence type="predicted"/>
<accession>A0AAV4M9C2</accession>
<dbReference type="Proteomes" id="UP001054837">
    <property type="component" value="Unassembled WGS sequence"/>
</dbReference>
<dbReference type="AlphaFoldDB" id="A0AAV4M9C2"/>
<organism evidence="1 2">
    <name type="scientific">Caerostris darwini</name>
    <dbReference type="NCBI Taxonomy" id="1538125"/>
    <lineage>
        <taxon>Eukaryota</taxon>
        <taxon>Metazoa</taxon>
        <taxon>Ecdysozoa</taxon>
        <taxon>Arthropoda</taxon>
        <taxon>Chelicerata</taxon>
        <taxon>Arachnida</taxon>
        <taxon>Araneae</taxon>
        <taxon>Araneomorphae</taxon>
        <taxon>Entelegynae</taxon>
        <taxon>Araneoidea</taxon>
        <taxon>Araneidae</taxon>
        <taxon>Caerostris</taxon>
    </lineage>
</organism>
<sequence length="121" mass="14177">MSNYHRSMLYLSRPCLNSMAVHVTINVIQCRAKVGKLATLACGVPGDISESLDNKKFTVLFLAEFEMLAHASIFYYTNRYYRNREKKLTTERRKLKRRTRFGFKIHPLTSSDQMTIYRDVC</sequence>
<evidence type="ECO:0000313" key="1">
    <source>
        <dbReference type="EMBL" id="GIX68430.1"/>
    </source>
</evidence>
<dbReference type="EMBL" id="BPLQ01000179">
    <property type="protein sequence ID" value="GIX68430.1"/>
    <property type="molecule type" value="Genomic_DNA"/>
</dbReference>
<reference evidence="1 2" key="1">
    <citation type="submission" date="2021-06" db="EMBL/GenBank/DDBJ databases">
        <title>Caerostris darwini draft genome.</title>
        <authorList>
            <person name="Kono N."/>
            <person name="Arakawa K."/>
        </authorList>
    </citation>
    <scope>NUCLEOTIDE SEQUENCE [LARGE SCALE GENOMIC DNA]</scope>
</reference>